<evidence type="ECO:0000313" key="4">
    <source>
        <dbReference type="Proteomes" id="UP000646365"/>
    </source>
</evidence>
<dbReference type="AlphaFoldDB" id="A0A8J2Z050"/>
<proteinExistence type="predicted"/>
<dbReference type="GO" id="GO:0005737">
    <property type="term" value="C:cytoplasm"/>
    <property type="evidence" value="ECO:0007669"/>
    <property type="project" value="TreeGrafter"/>
</dbReference>
<keyword evidence="4" id="KW-1185">Reference proteome</keyword>
<evidence type="ECO:0000313" key="3">
    <source>
        <dbReference type="EMBL" id="GGF49082.1"/>
    </source>
</evidence>
<protein>
    <submittedName>
        <fullName evidence="3">FAD-dependent oxidoreductase</fullName>
    </submittedName>
</protein>
<dbReference type="InterPro" id="IPR036188">
    <property type="entry name" value="FAD/NAD-bd_sf"/>
</dbReference>
<keyword evidence="1" id="KW-0560">Oxidoreductase</keyword>
<sequence length="392" mass="43324">MEREHYDVIIIGGALWGGSTAFHLLTREPNLRICVIEKDASYKQSSSSLSVAGIRVLFSQPENVLMSMYGHEFYGDFGRLTQVDDTIEALHFVHQGYLFAANTPEQAREMEENYRFQLGMGCEVLLLDAKGVSERFPSLHTDDILCAAHSPNDGWIDPYGALMGLRRKAKSLGATYIEDEVAAIERRGARVESVTTTGGRTLTADWVVNTCGAWAPSVCAMVGMKVPVVPLPRMQFYFETQAKLEPLPLTRDGVGLGFRPEGVGYTSGITNHAAAGEFCWDVHYEHFDNVIWPKLATRVPAFEALKVKNGWAGHYAQNIFDGNMIIGPWTGELENFLIATGDSGHGLQHAPAVGRGLAELILDGRFSAIDLTAFTYKRVQENKPYAERGFRA</sequence>
<reference evidence="3" key="2">
    <citation type="submission" date="2020-09" db="EMBL/GenBank/DDBJ databases">
        <authorList>
            <person name="Sun Q."/>
            <person name="Zhou Y."/>
        </authorList>
    </citation>
    <scope>NUCLEOTIDE SEQUENCE</scope>
    <source>
        <strain evidence="3">CGMCC 1.15725</strain>
    </source>
</reference>
<feature type="domain" description="FAD dependent oxidoreductase" evidence="2">
    <location>
        <begin position="7"/>
        <end position="360"/>
    </location>
</feature>
<dbReference type="Gene3D" id="3.50.50.60">
    <property type="entry name" value="FAD/NAD(P)-binding domain"/>
    <property type="match status" value="1"/>
</dbReference>
<dbReference type="SUPFAM" id="SSF51905">
    <property type="entry name" value="FAD/NAD(P)-binding domain"/>
    <property type="match status" value="1"/>
</dbReference>
<name>A0A8J2Z050_9PROT</name>
<dbReference type="PANTHER" id="PTHR13847:SF287">
    <property type="entry name" value="FAD-DEPENDENT OXIDOREDUCTASE DOMAIN-CONTAINING PROTEIN 1"/>
    <property type="match status" value="1"/>
</dbReference>
<gene>
    <name evidence="3" type="ORF">GCM10011611_64330</name>
</gene>
<reference evidence="3" key="1">
    <citation type="journal article" date="2014" name="Int. J. Syst. Evol. Microbiol.">
        <title>Complete genome sequence of Corynebacterium casei LMG S-19264T (=DSM 44701T), isolated from a smear-ripened cheese.</title>
        <authorList>
            <consortium name="US DOE Joint Genome Institute (JGI-PGF)"/>
            <person name="Walter F."/>
            <person name="Albersmeier A."/>
            <person name="Kalinowski J."/>
            <person name="Ruckert C."/>
        </authorList>
    </citation>
    <scope>NUCLEOTIDE SEQUENCE</scope>
    <source>
        <strain evidence="3">CGMCC 1.15725</strain>
    </source>
</reference>
<comment type="caution">
    <text evidence="3">The sequence shown here is derived from an EMBL/GenBank/DDBJ whole genome shotgun (WGS) entry which is preliminary data.</text>
</comment>
<dbReference type="Proteomes" id="UP000646365">
    <property type="component" value="Unassembled WGS sequence"/>
</dbReference>
<dbReference type="RefSeq" id="WP_189052311.1">
    <property type="nucleotide sequence ID" value="NZ_BMJQ01000029.1"/>
</dbReference>
<dbReference type="EMBL" id="BMJQ01000029">
    <property type="protein sequence ID" value="GGF49082.1"/>
    <property type="molecule type" value="Genomic_DNA"/>
</dbReference>
<dbReference type="PANTHER" id="PTHR13847">
    <property type="entry name" value="SARCOSINE DEHYDROGENASE-RELATED"/>
    <property type="match status" value="1"/>
</dbReference>
<dbReference type="GO" id="GO:0032981">
    <property type="term" value="P:mitochondrial respiratory chain complex I assembly"/>
    <property type="evidence" value="ECO:0007669"/>
    <property type="project" value="TreeGrafter"/>
</dbReference>
<organism evidence="3 4">
    <name type="scientific">Aliidongia dinghuensis</name>
    <dbReference type="NCBI Taxonomy" id="1867774"/>
    <lineage>
        <taxon>Bacteria</taxon>
        <taxon>Pseudomonadati</taxon>
        <taxon>Pseudomonadota</taxon>
        <taxon>Alphaproteobacteria</taxon>
        <taxon>Rhodospirillales</taxon>
        <taxon>Dongiaceae</taxon>
        <taxon>Aliidongia</taxon>
    </lineage>
</organism>
<evidence type="ECO:0000256" key="1">
    <source>
        <dbReference type="ARBA" id="ARBA00023002"/>
    </source>
</evidence>
<accession>A0A8J2Z050</accession>
<dbReference type="InterPro" id="IPR006076">
    <property type="entry name" value="FAD-dep_OxRdtase"/>
</dbReference>
<dbReference type="Gene3D" id="3.30.9.10">
    <property type="entry name" value="D-Amino Acid Oxidase, subunit A, domain 2"/>
    <property type="match status" value="1"/>
</dbReference>
<evidence type="ECO:0000259" key="2">
    <source>
        <dbReference type="Pfam" id="PF01266"/>
    </source>
</evidence>
<dbReference type="GO" id="GO:0016491">
    <property type="term" value="F:oxidoreductase activity"/>
    <property type="evidence" value="ECO:0007669"/>
    <property type="project" value="UniProtKB-KW"/>
</dbReference>
<dbReference type="Pfam" id="PF01266">
    <property type="entry name" value="DAO"/>
    <property type="match status" value="1"/>
</dbReference>